<feature type="transmembrane region" description="Helical" evidence="5">
    <location>
        <begin position="300"/>
        <end position="319"/>
    </location>
</feature>
<evidence type="ECO:0000256" key="4">
    <source>
        <dbReference type="ARBA" id="ARBA00023136"/>
    </source>
</evidence>
<feature type="transmembrane region" description="Helical" evidence="5">
    <location>
        <begin position="153"/>
        <end position="177"/>
    </location>
</feature>
<dbReference type="CDD" id="cd17365">
    <property type="entry name" value="MFS_PcaK_like"/>
    <property type="match status" value="1"/>
</dbReference>
<dbReference type="PANTHER" id="PTHR23508">
    <property type="entry name" value="CARBOXYLIC ACID TRANSPORTER PROTEIN HOMOLOG"/>
    <property type="match status" value="1"/>
</dbReference>
<dbReference type="NCBIfam" id="NF008586">
    <property type="entry name" value="PRK11551.1"/>
    <property type="match status" value="1"/>
</dbReference>
<dbReference type="Pfam" id="PF07690">
    <property type="entry name" value="MFS_1"/>
    <property type="match status" value="1"/>
</dbReference>
<dbReference type="AlphaFoldDB" id="A0A250LGV6"/>
<dbReference type="PANTHER" id="PTHR23508:SF10">
    <property type="entry name" value="CARBOXYLIC ACID TRANSPORTER PROTEIN HOMOLOG"/>
    <property type="match status" value="1"/>
</dbReference>
<organism evidence="7">
    <name type="scientific">Burkholderia contaminans</name>
    <dbReference type="NCBI Taxonomy" id="488447"/>
    <lineage>
        <taxon>Bacteria</taxon>
        <taxon>Pseudomonadati</taxon>
        <taxon>Pseudomonadota</taxon>
        <taxon>Betaproteobacteria</taxon>
        <taxon>Burkholderiales</taxon>
        <taxon>Burkholderiaceae</taxon>
        <taxon>Burkholderia</taxon>
        <taxon>Burkholderia cepacia complex</taxon>
    </lineage>
</organism>
<sequence>MKSAASFNLETSMKTSTALSARAGGAITIGLCLAVALLEGLDLQSTGIAAPRMAHEFHLAIAQLGWAFGIGALGLLPGAAIGGRLADRIGRKRVLMMSVALFGIFSIATTQVWDLQSLLVARFLTGLGLGAAMPNLIALCAEAAAPGQRSTAVGAMYCGMPFGAALAAVIGIVSPGAEGWRHIFYVGGIGPLLTLPLLALLLKESPHFVAASRTAIPESNDGIVRALFSDERAATTIALWISYLGTLIVLYFLMNWLPSMVLSRGLTSVQASIVQMLFNIGGVVGAIVIAGLMDRIGKRPVVIGMYTGIAIALLALAGATGSVSMAWGGLLAGLFLVGTQSVLYALAGATYPTLVRGTGVGAAVAVGRVGSIVGPLIAGQLLALGQSASMLVISSIPFIVIAALGALAVVAKSARESANGSHTFGTESI</sequence>
<dbReference type="EMBL" id="AP018359">
    <property type="protein sequence ID" value="BBA43826.1"/>
    <property type="molecule type" value="Genomic_DNA"/>
</dbReference>
<proteinExistence type="predicted"/>
<feature type="transmembrane region" description="Helical" evidence="5">
    <location>
        <begin position="94"/>
        <end position="113"/>
    </location>
</feature>
<feature type="transmembrane region" description="Helical" evidence="5">
    <location>
        <begin position="388"/>
        <end position="411"/>
    </location>
</feature>
<keyword evidence="4 5" id="KW-0472">Membrane</keyword>
<evidence type="ECO:0000259" key="6">
    <source>
        <dbReference type="PROSITE" id="PS50850"/>
    </source>
</evidence>
<dbReference type="InterPro" id="IPR005829">
    <property type="entry name" value="Sugar_transporter_CS"/>
</dbReference>
<dbReference type="InterPro" id="IPR036259">
    <property type="entry name" value="MFS_trans_sf"/>
</dbReference>
<accession>A0A250LGV6</accession>
<feature type="transmembrane region" description="Helical" evidence="5">
    <location>
        <begin position="61"/>
        <end position="82"/>
    </location>
</feature>
<reference evidence="7" key="1">
    <citation type="journal article" date="2016" name="Biosci. Biotechnol. Biochem.">
        <title>Bioconversion of AHX to AOH by resting cells of Burkholderia contaminans CH-1.</title>
        <authorList>
            <person name="Choi J.H."/>
            <person name="Kikuchi A."/>
            <person name="Pumkaeo P."/>
            <person name="Hirai H."/>
            <person name="Tokuyama S."/>
            <person name="Kawagishi H."/>
        </authorList>
    </citation>
    <scope>NUCLEOTIDE SEQUENCE</scope>
    <source>
        <strain evidence="7">CH-1</strain>
    </source>
</reference>
<feature type="transmembrane region" description="Helical" evidence="5">
    <location>
        <begin position="273"/>
        <end position="293"/>
    </location>
</feature>
<evidence type="ECO:0000256" key="5">
    <source>
        <dbReference type="SAM" id="Phobius"/>
    </source>
</evidence>
<evidence type="ECO:0000256" key="1">
    <source>
        <dbReference type="ARBA" id="ARBA00004141"/>
    </source>
</evidence>
<dbReference type="InterPro" id="IPR011701">
    <property type="entry name" value="MFS"/>
</dbReference>
<feature type="transmembrane region" description="Helical" evidence="5">
    <location>
        <begin position="183"/>
        <end position="202"/>
    </location>
</feature>
<evidence type="ECO:0000313" key="7">
    <source>
        <dbReference type="EMBL" id="BBA43826.1"/>
    </source>
</evidence>
<feature type="transmembrane region" description="Helical" evidence="5">
    <location>
        <begin position="359"/>
        <end position="382"/>
    </location>
</feature>
<evidence type="ECO:0000256" key="3">
    <source>
        <dbReference type="ARBA" id="ARBA00022989"/>
    </source>
</evidence>
<protein>
    <submittedName>
        <fullName evidence="7">3-(3-hydroxy-phenyl)propionate transporter MhpT</fullName>
    </submittedName>
</protein>
<comment type="subcellular location">
    <subcellularLocation>
        <location evidence="1">Membrane</location>
        <topology evidence="1">Multi-pass membrane protein</topology>
    </subcellularLocation>
</comment>
<keyword evidence="3 5" id="KW-1133">Transmembrane helix</keyword>
<dbReference type="Gene3D" id="1.20.1250.20">
    <property type="entry name" value="MFS general substrate transporter like domains"/>
    <property type="match status" value="2"/>
</dbReference>
<evidence type="ECO:0000256" key="2">
    <source>
        <dbReference type="ARBA" id="ARBA00022692"/>
    </source>
</evidence>
<feature type="transmembrane region" description="Helical" evidence="5">
    <location>
        <begin position="233"/>
        <end position="253"/>
    </location>
</feature>
<dbReference type="PROSITE" id="PS00217">
    <property type="entry name" value="SUGAR_TRANSPORT_2"/>
    <property type="match status" value="1"/>
</dbReference>
<feature type="transmembrane region" description="Helical" evidence="5">
    <location>
        <begin position="21"/>
        <end position="41"/>
    </location>
</feature>
<dbReference type="SUPFAM" id="SSF103473">
    <property type="entry name" value="MFS general substrate transporter"/>
    <property type="match status" value="1"/>
</dbReference>
<dbReference type="GO" id="GO:0005886">
    <property type="term" value="C:plasma membrane"/>
    <property type="evidence" value="ECO:0007669"/>
    <property type="project" value="TreeGrafter"/>
</dbReference>
<reference evidence="7" key="2">
    <citation type="journal article" date="2017" name="Genome Announc.">
        <title>High-Quality Draft Genome Sequence of Burkholderia contaminans CH-1, a Gram-Negative Bacterium That Metabolizes 2-Azahypoxanthine, a Plant Growth-Regulating Compound.</title>
        <authorList>
            <person name="Choi J.-H."/>
            <person name="Sugiura H."/>
            <person name="Moriuchi R."/>
            <person name="Kawagishi H."/>
            <person name="Dohra H."/>
        </authorList>
    </citation>
    <scope>NUCLEOTIDE SEQUENCE</scope>
    <source>
        <strain evidence="7">CH-1</strain>
    </source>
</reference>
<dbReference type="GO" id="GO:0046943">
    <property type="term" value="F:carboxylic acid transmembrane transporter activity"/>
    <property type="evidence" value="ECO:0007669"/>
    <property type="project" value="TreeGrafter"/>
</dbReference>
<name>A0A250LGV6_9BURK</name>
<feature type="transmembrane region" description="Helical" evidence="5">
    <location>
        <begin position="119"/>
        <end position="141"/>
    </location>
</feature>
<gene>
    <name evidence="7" type="primary">mhpT</name>
    <name evidence="7" type="ORF">BCCH1_63280</name>
</gene>
<dbReference type="InterPro" id="IPR020846">
    <property type="entry name" value="MFS_dom"/>
</dbReference>
<dbReference type="PROSITE" id="PS00216">
    <property type="entry name" value="SUGAR_TRANSPORT_1"/>
    <property type="match status" value="1"/>
</dbReference>
<feature type="domain" description="Major facilitator superfamily (MFS) profile" evidence="6">
    <location>
        <begin position="28"/>
        <end position="414"/>
    </location>
</feature>
<dbReference type="PROSITE" id="PS50850">
    <property type="entry name" value="MFS"/>
    <property type="match status" value="1"/>
</dbReference>
<feature type="transmembrane region" description="Helical" evidence="5">
    <location>
        <begin position="325"/>
        <end position="347"/>
    </location>
</feature>
<keyword evidence="2 5" id="KW-0812">Transmembrane</keyword>